<dbReference type="GO" id="GO:0016813">
    <property type="term" value="F:hydrolase activity, acting on carbon-nitrogen (but not peptide) bonds, in linear amidines"/>
    <property type="evidence" value="ECO:0007669"/>
    <property type="project" value="InterPro"/>
</dbReference>
<evidence type="ECO:0000256" key="5">
    <source>
        <dbReference type="ARBA" id="ARBA00022801"/>
    </source>
</evidence>
<comment type="similarity">
    <text evidence="2">Belongs to the peptidase M20 family.</text>
</comment>
<feature type="binding site" evidence="8">
    <location>
        <position position="219"/>
    </location>
    <ligand>
        <name>allantoate</name>
        <dbReference type="ChEBI" id="CHEBI:17536"/>
    </ligand>
</feature>
<feature type="binding site" evidence="7">
    <location>
        <position position="384"/>
    </location>
    <ligand>
        <name>Zn(2+)</name>
        <dbReference type="ChEBI" id="CHEBI:29105"/>
        <label>2</label>
    </ligand>
</feature>
<dbReference type="SUPFAM" id="SSF53187">
    <property type="entry name" value="Zn-dependent exopeptidases"/>
    <property type="match status" value="1"/>
</dbReference>
<evidence type="ECO:0000256" key="7">
    <source>
        <dbReference type="PIRSR" id="PIRSR001235-1"/>
    </source>
</evidence>
<dbReference type="GO" id="GO:0046872">
    <property type="term" value="F:metal ion binding"/>
    <property type="evidence" value="ECO:0007669"/>
    <property type="project" value="UniProtKB-KW"/>
</dbReference>
<keyword evidence="5 10" id="KW-0378">Hydrolase</keyword>
<feature type="binding site" evidence="7">
    <location>
        <position position="84"/>
    </location>
    <ligand>
        <name>Zn(2+)</name>
        <dbReference type="ChEBI" id="CHEBI:29105"/>
        <label>1</label>
    </ligand>
</feature>
<evidence type="ECO:0000256" key="3">
    <source>
        <dbReference type="ARBA" id="ARBA00011738"/>
    </source>
</evidence>
<dbReference type="CDD" id="cd03884">
    <property type="entry name" value="M20_bAS"/>
    <property type="match status" value="1"/>
</dbReference>
<comment type="subunit">
    <text evidence="3">Homodimer.</text>
</comment>
<dbReference type="AlphaFoldDB" id="A0A4Z0W9S9"/>
<feature type="binding site" evidence="7">
    <location>
        <position position="95"/>
    </location>
    <ligand>
        <name>Zn(2+)</name>
        <dbReference type="ChEBI" id="CHEBI:29105"/>
        <label>1</label>
    </ligand>
</feature>
<name>A0A4Z0W9S9_9GAMM</name>
<dbReference type="Proteomes" id="UP000297475">
    <property type="component" value="Unassembled WGS sequence"/>
</dbReference>
<comment type="cofactor">
    <cofactor evidence="7">
        <name>Zn(2+)</name>
        <dbReference type="ChEBI" id="CHEBI:29105"/>
    </cofactor>
    <text evidence="7">Binds 2 Zn(2+) ions per subunit.</text>
</comment>
<evidence type="ECO:0000256" key="4">
    <source>
        <dbReference type="ARBA" id="ARBA00022723"/>
    </source>
</evidence>
<sequence length="410" mass="44071">MSIEHSDLTSGQRVLDWADQLARCSDSPDYLCRTYLSAEHRAANDQVAAWMRQLDMATWEDAAGNLWGRCEGRQPGPALVMGSHLDTVRDAGRYDGMLGVLVPLMALQELHAAGEQPAVPVEIVGFADEEGTRFGTTLLGSRAVTGRWDPAWHDIRDAEGVSLGEALVAFGLDPERMHEAARDPADLAAYIEFHIEQGPVLEDQGLPMGVVTSINGARRLRLTITGQAGHAGTVPMTLRRDALIGAAEIMVAMEQRARDQGVVATFGQLDVQPGAVNVIPGRVVLSLDIRSEDDRRRDQVLADWLAEVAPMLQRRGLELTQEALHQAGAVPCDAGLQDRLARLLTQAGQPDFRLPSGAGHDAMAMAEILPVGMLFLRCAGGISHNPAESVTADDVTAAVNVIKALLRAGL</sequence>
<feature type="binding site" evidence="8">
    <location>
        <position position="290"/>
    </location>
    <ligand>
        <name>allantoate</name>
        <dbReference type="ChEBI" id="CHEBI:17536"/>
    </ligand>
</feature>
<keyword evidence="7" id="KW-0862">Zinc</keyword>
<dbReference type="InterPro" id="IPR010158">
    <property type="entry name" value="Amidase_Cbmase"/>
</dbReference>
<dbReference type="SUPFAM" id="SSF55031">
    <property type="entry name" value="Bacterial exopeptidase dimerisation domain"/>
    <property type="match status" value="1"/>
</dbReference>
<keyword evidence="4 7" id="KW-0479">Metal-binding</keyword>
<evidence type="ECO:0000256" key="8">
    <source>
        <dbReference type="PIRSR" id="PIRSR001235-2"/>
    </source>
</evidence>
<protein>
    <submittedName>
        <fullName evidence="10">Allantoate amidohydrolase</fullName>
    </submittedName>
</protein>
<dbReference type="PIRSF" id="PIRSF001235">
    <property type="entry name" value="Amidase_carbamoylase"/>
    <property type="match status" value="1"/>
</dbReference>
<dbReference type="OrthoDB" id="9808195at2"/>
<dbReference type="InterPro" id="IPR002933">
    <property type="entry name" value="Peptidase_M20"/>
</dbReference>
<dbReference type="Pfam" id="PF07687">
    <property type="entry name" value="M20_dimer"/>
    <property type="match status" value="1"/>
</dbReference>
<keyword evidence="11" id="KW-1185">Reference proteome</keyword>
<evidence type="ECO:0000313" key="10">
    <source>
        <dbReference type="EMBL" id="TGG92083.1"/>
    </source>
</evidence>
<feature type="domain" description="Peptidase M20 dimerisation" evidence="9">
    <location>
        <begin position="215"/>
        <end position="308"/>
    </location>
</feature>
<feature type="binding site" evidence="7">
    <location>
        <position position="95"/>
    </location>
    <ligand>
        <name>Zn(2+)</name>
        <dbReference type="ChEBI" id="CHEBI:29105"/>
        <label>2</label>
    </ligand>
</feature>
<dbReference type="PANTHER" id="PTHR32494:SF19">
    <property type="entry name" value="ALLANTOATE DEIMINASE-RELATED"/>
    <property type="match status" value="1"/>
</dbReference>
<dbReference type="InterPro" id="IPR011650">
    <property type="entry name" value="Peptidase_M20_dimer"/>
</dbReference>
<reference evidence="10 11" key="1">
    <citation type="submission" date="2019-04" db="EMBL/GenBank/DDBJ databases">
        <title>Natronospirillum operosus gen. nov., sp. nov., a haloalkaliphilic satellite isolated from decaying biomass of laboratory culture of cyanobacterium Geitlerinema sp. and proposal of Natronospirillaceae fam. nov. and Saccharospirillaceae fam. nov.</title>
        <authorList>
            <person name="Kevbrin V."/>
            <person name="Boltyanskaya Y."/>
            <person name="Koziaeva V."/>
            <person name="Grouzdev D.S."/>
            <person name="Park M."/>
            <person name="Cho J."/>
        </authorList>
    </citation>
    <scope>NUCLEOTIDE SEQUENCE [LARGE SCALE GENOMIC DNA]</scope>
    <source>
        <strain evidence="10 11">G-116</strain>
    </source>
</reference>
<evidence type="ECO:0000256" key="2">
    <source>
        <dbReference type="ARBA" id="ARBA00006153"/>
    </source>
</evidence>
<dbReference type="EMBL" id="SRMF01000006">
    <property type="protein sequence ID" value="TGG92083.1"/>
    <property type="molecule type" value="Genomic_DNA"/>
</dbReference>
<evidence type="ECO:0000256" key="1">
    <source>
        <dbReference type="ARBA" id="ARBA00001936"/>
    </source>
</evidence>
<keyword evidence="6" id="KW-0464">Manganese</keyword>
<evidence type="ECO:0000313" key="11">
    <source>
        <dbReference type="Proteomes" id="UP000297475"/>
    </source>
</evidence>
<feature type="binding site" evidence="7">
    <location>
        <position position="194"/>
    </location>
    <ligand>
        <name>Zn(2+)</name>
        <dbReference type="ChEBI" id="CHEBI:29105"/>
        <label>1</label>
    </ligand>
</feature>
<dbReference type="PANTHER" id="PTHR32494">
    <property type="entry name" value="ALLANTOATE DEIMINASE-RELATED"/>
    <property type="match status" value="1"/>
</dbReference>
<dbReference type="NCBIfam" id="TIGR01879">
    <property type="entry name" value="hydantase"/>
    <property type="match status" value="1"/>
</dbReference>
<proteinExistence type="inferred from homology"/>
<evidence type="ECO:0000256" key="6">
    <source>
        <dbReference type="ARBA" id="ARBA00023211"/>
    </source>
</evidence>
<dbReference type="Pfam" id="PF01546">
    <property type="entry name" value="Peptidase_M20"/>
    <property type="match status" value="1"/>
</dbReference>
<evidence type="ECO:0000259" key="9">
    <source>
        <dbReference type="Pfam" id="PF07687"/>
    </source>
</evidence>
<dbReference type="Gene3D" id="3.30.70.360">
    <property type="match status" value="1"/>
</dbReference>
<dbReference type="Gene3D" id="3.40.630.10">
    <property type="entry name" value="Zn peptidases"/>
    <property type="match status" value="1"/>
</dbReference>
<dbReference type="RefSeq" id="WP_135484012.1">
    <property type="nucleotide sequence ID" value="NZ_SRMF01000006.1"/>
</dbReference>
<feature type="binding site" evidence="7">
    <location>
        <position position="130"/>
    </location>
    <ligand>
        <name>Zn(2+)</name>
        <dbReference type="ChEBI" id="CHEBI:29105"/>
        <label>2</label>
    </ligand>
</feature>
<dbReference type="NCBIfam" id="NF006775">
    <property type="entry name" value="PRK09290.2-5"/>
    <property type="match status" value="1"/>
</dbReference>
<comment type="caution">
    <text evidence="10">The sequence shown here is derived from an EMBL/GenBank/DDBJ whole genome shotgun (WGS) entry which is preliminary data.</text>
</comment>
<comment type="cofactor">
    <cofactor evidence="1">
        <name>Mn(2+)</name>
        <dbReference type="ChEBI" id="CHEBI:29035"/>
    </cofactor>
</comment>
<accession>A0A4Z0W9S9</accession>
<dbReference type="InterPro" id="IPR036264">
    <property type="entry name" value="Bact_exopeptidase_dim_dom"/>
</dbReference>
<gene>
    <name evidence="10" type="ORF">E4656_14490</name>
</gene>
<organism evidence="10 11">
    <name type="scientific">Natronospirillum operosum</name>
    <dbReference type="NCBI Taxonomy" id="2759953"/>
    <lineage>
        <taxon>Bacteria</taxon>
        <taxon>Pseudomonadati</taxon>
        <taxon>Pseudomonadota</taxon>
        <taxon>Gammaproteobacteria</taxon>
        <taxon>Oceanospirillales</taxon>
        <taxon>Natronospirillaceae</taxon>
        <taxon>Natronospirillum</taxon>
    </lineage>
</organism>
<feature type="binding site" evidence="8">
    <location>
        <position position="277"/>
    </location>
    <ligand>
        <name>allantoate</name>
        <dbReference type="ChEBI" id="CHEBI:17536"/>
    </ligand>
</feature>